<proteinExistence type="predicted"/>
<reference evidence="2" key="2">
    <citation type="submission" date="2020-11" db="EMBL/GenBank/DDBJ databases">
        <authorList>
            <person name="McCartney M.A."/>
            <person name="Auch B."/>
            <person name="Kono T."/>
            <person name="Mallez S."/>
            <person name="Becker A."/>
            <person name="Gohl D.M."/>
            <person name="Silverstein K.A.T."/>
            <person name="Koren S."/>
            <person name="Bechman K.B."/>
            <person name="Herman A."/>
            <person name="Abrahante J.E."/>
            <person name="Garbe J."/>
        </authorList>
    </citation>
    <scope>NUCLEOTIDE SEQUENCE</scope>
    <source>
        <strain evidence="2">Duluth1</strain>
        <tissue evidence="2">Whole animal</tissue>
    </source>
</reference>
<evidence type="ECO:0000313" key="2">
    <source>
        <dbReference type="EMBL" id="KAH3839084.1"/>
    </source>
</evidence>
<dbReference type="Proteomes" id="UP000828390">
    <property type="component" value="Unassembled WGS sequence"/>
</dbReference>
<keyword evidence="3" id="KW-1185">Reference proteome</keyword>
<protein>
    <submittedName>
        <fullName evidence="2">Uncharacterized protein</fullName>
    </submittedName>
</protein>
<evidence type="ECO:0000313" key="3">
    <source>
        <dbReference type="Proteomes" id="UP000828390"/>
    </source>
</evidence>
<dbReference type="EMBL" id="JAIWYP010000004">
    <property type="protein sequence ID" value="KAH3839084.1"/>
    <property type="molecule type" value="Genomic_DNA"/>
</dbReference>
<feature type="region of interest" description="Disordered" evidence="1">
    <location>
        <begin position="67"/>
        <end position="88"/>
    </location>
</feature>
<accession>A0A9D4QPY7</accession>
<evidence type="ECO:0000256" key="1">
    <source>
        <dbReference type="SAM" id="MobiDB-lite"/>
    </source>
</evidence>
<reference evidence="2" key="1">
    <citation type="journal article" date="2019" name="bioRxiv">
        <title>The Genome of the Zebra Mussel, Dreissena polymorpha: A Resource for Invasive Species Research.</title>
        <authorList>
            <person name="McCartney M.A."/>
            <person name="Auch B."/>
            <person name="Kono T."/>
            <person name="Mallez S."/>
            <person name="Zhang Y."/>
            <person name="Obille A."/>
            <person name="Becker A."/>
            <person name="Abrahante J.E."/>
            <person name="Garbe J."/>
            <person name="Badalamenti J.P."/>
            <person name="Herman A."/>
            <person name="Mangelson H."/>
            <person name="Liachko I."/>
            <person name="Sullivan S."/>
            <person name="Sone E.D."/>
            <person name="Koren S."/>
            <person name="Silverstein K.A.T."/>
            <person name="Beckman K.B."/>
            <person name="Gohl D.M."/>
        </authorList>
    </citation>
    <scope>NUCLEOTIDE SEQUENCE</scope>
    <source>
        <strain evidence="2">Duluth1</strain>
        <tissue evidence="2">Whole animal</tissue>
    </source>
</reference>
<gene>
    <name evidence="2" type="ORF">DPMN_112506</name>
</gene>
<name>A0A9D4QPY7_DREPO</name>
<dbReference type="AlphaFoldDB" id="A0A9D4QPY7"/>
<sequence>MLVDQDFSAAAEVKVSTPLVRHIQKMPSDMNYVFERIAREMSRQNRLLDKQTDLRYKITKGILPIRDDLNQKKSRKENRPPIKSVAKS</sequence>
<comment type="caution">
    <text evidence="2">The sequence shown here is derived from an EMBL/GenBank/DDBJ whole genome shotgun (WGS) entry which is preliminary data.</text>
</comment>
<organism evidence="2 3">
    <name type="scientific">Dreissena polymorpha</name>
    <name type="common">Zebra mussel</name>
    <name type="synonym">Mytilus polymorpha</name>
    <dbReference type="NCBI Taxonomy" id="45954"/>
    <lineage>
        <taxon>Eukaryota</taxon>
        <taxon>Metazoa</taxon>
        <taxon>Spiralia</taxon>
        <taxon>Lophotrochozoa</taxon>
        <taxon>Mollusca</taxon>
        <taxon>Bivalvia</taxon>
        <taxon>Autobranchia</taxon>
        <taxon>Heteroconchia</taxon>
        <taxon>Euheterodonta</taxon>
        <taxon>Imparidentia</taxon>
        <taxon>Neoheterodontei</taxon>
        <taxon>Myida</taxon>
        <taxon>Dreissenoidea</taxon>
        <taxon>Dreissenidae</taxon>
        <taxon>Dreissena</taxon>
    </lineage>
</organism>